<dbReference type="InterPro" id="IPR018919">
    <property type="entry name" value="DUF2484"/>
</dbReference>
<evidence type="ECO:0000313" key="3">
    <source>
        <dbReference type="Proteomes" id="UP000239480"/>
    </source>
</evidence>
<dbReference type="AlphaFoldDB" id="A0A2T0RXU3"/>
<keyword evidence="1" id="KW-1133">Transmembrane helix</keyword>
<accession>A0A2T0RXU3</accession>
<gene>
    <name evidence="2" type="ORF">CLV78_10197</name>
</gene>
<keyword evidence="1" id="KW-0472">Membrane</keyword>
<evidence type="ECO:0000313" key="2">
    <source>
        <dbReference type="EMBL" id="PRY26004.1"/>
    </source>
</evidence>
<organism evidence="2 3">
    <name type="scientific">Aliiruegeria haliotis</name>
    <dbReference type="NCBI Taxonomy" id="1280846"/>
    <lineage>
        <taxon>Bacteria</taxon>
        <taxon>Pseudomonadati</taxon>
        <taxon>Pseudomonadota</taxon>
        <taxon>Alphaproteobacteria</taxon>
        <taxon>Rhodobacterales</taxon>
        <taxon>Roseobacteraceae</taxon>
        <taxon>Aliiruegeria</taxon>
    </lineage>
</organism>
<dbReference type="EMBL" id="PVTD01000001">
    <property type="protein sequence ID" value="PRY26004.1"/>
    <property type="molecule type" value="Genomic_DNA"/>
</dbReference>
<comment type="caution">
    <text evidence="2">The sequence shown here is derived from an EMBL/GenBank/DDBJ whole genome shotgun (WGS) entry which is preliminary data.</text>
</comment>
<dbReference type="RefSeq" id="WP_106202817.1">
    <property type="nucleotide sequence ID" value="NZ_PVTD01000001.1"/>
</dbReference>
<dbReference type="OrthoDB" id="7869914at2"/>
<keyword evidence="3" id="KW-1185">Reference proteome</keyword>
<feature type="transmembrane region" description="Helical" evidence="1">
    <location>
        <begin position="49"/>
        <end position="67"/>
    </location>
</feature>
<proteinExistence type="predicted"/>
<name>A0A2T0RXU3_9RHOB</name>
<sequence>MSVLVLGCLWVVAATIVALLPMRYQFIPGFALLLAAPVLLWMVGREWGWLPLLLALAAFISMFRKPLRYLTLRALGRSRDQAMGRTPEGTP</sequence>
<reference evidence="2 3" key="1">
    <citation type="submission" date="2018-03" db="EMBL/GenBank/DDBJ databases">
        <title>Genomic Encyclopedia of Archaeal and Bacterial Type Strains, Phase II (KMG-II): from individual species to whole genera.</title>
        <authorList>
            <person name="Goeker M."/>
        </authorList>
    </citation>
    <scope>NUCLEOTIDE SEQUENCE [LARGE SCALE GENOMIC DNA]</scope>
    <source>
        <strain evidence="2 3">DSM 29328</strain>
    </source>
</reference>
<evidence type="ECO:0000256" key="1">
    <source>
        <dbReference type="SAM" id="Phobius"/>
    </source>
</evidence>
<protein>
    <submittedName>
        <fullName evidence="2">Uncharacterized protein DUF2484</fullName>
    </submittedName>
</protein>
<keyword evidence="1" id="KW-0812">Transmembrane</keyword>
<dbReference type="Proteomes" id="UP000239480">
    <property type="component" value="Unassembled WGS sequence"/>
</dbReference>
<dbReference type="Pfam" id="PF10658">
    <property type="entry name" value="DUF2484"/>
    <property type="match status" value="1"/>
</dbReference>